<evidence type="ECO:0000313" key="3">
    <source>
        <dbReference type="EMBL" id="MEU3709130.1"/>
    </source>
</evidence>
<keyword evidence="4" id="KW-1185">Reference proteome</keyword>
<dbReference type="Pfam" id="PF03235">
    <property type="entry name" value="GmrSD_N"/>
    <property type="match status" value="1"/>
</dbReference>
<dbReference type="PANTHER" id="PTHR37292:SF2">
    <property type="entry name" value="DUF262 DOMAIN-CONTAINING PROTEIN"/>
    <property type="match status" value="1"/>
</dbReference>
<feature type="compositionally biased region" description="Acidic residues" evidence="1">
    <location>
        <begin position="551"/>
        <end position="571"/>
    </location>
</feature>
<dbReference type="PANTHER" id="PTHR37292">
    <property type="entry name" value="VNG6097C"/>
    <property type="match status" value="1"/>
</dbReference>
<dbReference type="Proteomes" id="UP001550853">
    <property type="component" value="Unassembled WGS sequence"/>
</dbReference>
<dbReference type="InterPro" id="IPR004919">
    <property type="entry name" value="GmrSD_N"/>
</dbReference>
<accession>A0ABV2YTP8</accession>
<feature type="domain" description="GmrSD restriction endonucleases N-terminal" evidence="2">
    <location>
        <begin position="31"/>
        <end position="217"/>
    </location>
</feature>
<gene>
    <name evidence="3" type="ORF">AB0E61_03410</name>
</gene>
<reference evidence="3 4" key="1">
    <citation type="submission" date="2024-06" db="EMBL/GenBank/DDBJ databases">
        <title>The Natural Products Discovery Center: Release of the First 8490 Sequenced Strains for Exploring Actinobacteria Biosynthetic Diversity.</title>
        <authorList>
            <person name="Kalkreuter E."/>
            <person name="Kautsar S.A."/>
            <person name="Yang D."/>
            <person name="Bader C.D."/>
            <person name="Teijaro C.N."/>
            <person name="Fluegel L."/>
            <person name="Davis C.M."/>
            <person name="Simpson J.R."/>
            <person name="Lauterbach L."/>
            <person name="Steele A.D."/>
            <person name="Gui C."/>
            <person name="Meng S."/>
            <person name="Li G."/>
            <person name="Viehrig K."/>
            <person name="Ye F."/>
            <person name="Su P."/>
            <person name="Kiefer A.F."/>
            <person name="Nichols A."/>
            <person name="Cepeda A.J."/>
            <person name="Yan W."/>
            <person name="Fan B."/>
            <person name="Jiang Y."/>
            <person name="Adhikari A."/>
            <person name="Zheng C.-J."/>
            <person name="Schuster L."/>
            <person name="Cowan T.M."/>
            <person name="Smanski M.J."/>
            <person name="Chevrette M.G."/>
            <person name="De Carvalho L.P.S."/>
            <person name="Shen B."/>
        </authorList>
    </citation>
    <scope>NUCLEOTIDE SEQUENCE [LARGE SCALE GENOMIC DNA]</scope>
    <source>
        <strain evidence="3 4">NPDC033039</strain>
    </source>
</reference>
<sequence length="577" mass="65701">MSGTEPSLDTQPSADTYELGTLVPLAWEGKVRVPHFQRGFRWKSKDVLRLFDSIVRGYPIGNLLLWVRRSPADTIKLGNLEIDAPATDEAFWVVDGQQRLTSLANALSVEGNKHAPFNVVYDLKDEKFIEAPRNGLEAHQIDVPTLFNGRRLLSWFRTQGPNAEDYYDKAEVVSTKLRQYKVPAYLVRQDDLKILTDIFDRMNSHGRKLNRAEIFSALNSGIEEGFQDRLNFSTIADNVASETLFGTIDVNTVLAAFLARRGPDPTREIRGEMSRQAEFDEDEQTAYSQVQDALVRAVTFLIEEAGVPHIVMLPYRAQLVVLARFFAHFPSPGNNSLRLLRRLFWRLSVDGPTIFRGSFTTFSRTLCSRIKPGDEDGSLQALLNTTKGAVRSRPSLQQFRTNDASTRITLCSWWALRPRSLETGDPADLQSLSSLLGDEQTAALATPYVYPRLQGKKEREMRLAAANRLFIPFDEMRPTEMSRFLSMPRIDISAPLQEMILRSHLIGEQAVEALARDDRSEFLRVRQESIQSHLESFLGRMAEWDYEDTPTLDQMDLDDDEEELTEQDFDLSDDRLR</sequence>
<comment type="caution">
    <text evidence="3">The sequence shown here is derived from an EMBL/GenBank/DDBJ whole genome shotgun (WGS) entry which is preliminary data.</text>
</comment>
<evidence type="ECO:0000259" key="2">
    <source>
        <dbReference type="Pfam" id="PF03235"/>
    </source>
</evidence>
<protein>
    <submittedName>
        <fullName evidence="3">DUF262 domain-containing protein</fullName>
    </submittedName>
</protein>
<dbReference type="RefSeq" id="WP_030287872.1">
    <property type="nucleotide sequence ID" value="NZ_JBEZVI010000002.1"/>
</dbReference>
<name>A0ABV2YTP8_9ACTN</name>
<evidence type="ECO:0000313" key="4">
    <source>
        <dbReference type="Proteomes" id="UP001550853"/>
    </source>
</evidence>
<dbReference type="EMBL" id="JBEZVI010000002">
    <property type="protein sequence ID" value="MEU3709130.1"/>
    <property type="molecule type" value="Genomic_DNA"/>
</dbReference>
<proteinExistence type="predicted"/>
<feature type="region of interest" description="Disordered" evidence="1">
    <location>
        <begin position="551"/>
        <end position="577"/>
    </location>
</feature>
<evidence type="ECO:0000256" key="1">
    <source>
        <dbReference type="SAM" id="MobiDB-lite"/>
    </source>
</evidence>
<organism evidence="3 4">
    <name type="scientific">Streptomyces catenulae</name>
    <dbReference type="NCBI Taxonomy" id="66875"/>
    <lineage>
        <taxon>Bacteria</taxon>
        <taxon>Bacillati</taxon>
        <taxon>Actinomycetota</taxon>
        <taxon>Actinomycetes</taxon>
        <taxon>Kitasatosporales</taxon>
        <taxon>Streptomycetaceae</taxon>
        <taxon>Streptomyces</taxon>
    </lineage>
</organism>